<keyword evidence="2" id="KW-1185">Reference proteome</keyword>
<evidence type="ECO:0000313" key="2">
    <source>
        <dbReference type="Proteomes" id="UP001196097"/>
    </source>
</evidence>
<keyword evidence="1" id="KW-0560">Oxidoreductase</keyword>
<gene>
    <name evidence="1" type="primary">merA</name>
    <name evidence="1" type="ORF">HF292_000570</name>
</gene>
<reference evidence="1 2" key="1">
    <citation type="journal article" date="2021" name="ISME J.">
        <title>Genomic evolution of the class Acidithiobacillia: deep-branching Proteobacteria living in extreme acidic conditions.</title>
        <authorList>
            <person name="Moya-Beltran A."/>
            <person name="Beard S."/>
            <person name="Rojas-Villalobos C."/>
            <person name="Issotta F."/>
            <person name="Gallardo Y."/>
            <person name="Ulloa R."/>
            <person name="Giaveno A."/>
            <person name="Degli Esposti M."/>
            <person name="Johnson D.B."/>
            <person name="Quatrini R."/>
        </authorList>
    </citation>
    <scope>NUCLEOTIDE SEQUENCE [LARGE SCALE GENOMIC DNA]</scope>
    <source>
        <strain evidence="1 2">CF3</strain>
    </source>
</reference>
<dbReference type="EMBL" id="CP130946">
    <property type="protein sequence ID" value="XRP73167.1"/>
    <property type="molecule type" value="Genomic_DNA"/>
</dbReference>
<sequence length="562" mass="58706">MADTIILQIEGMTCDSCAVHTRQALERVPGVRSASVSYPQQRAEIEVDTGVGLDPLVAAVAALGYRARLSDTPNTPSGLLDKALGGQDGETRRSGDGEALHIAVIGSGGAAMAAALKAVEQGARVTLIERGTIGGTCVNIGCVPSKIMIRAAHIAHLRRESPFDGGIAAVVPVIDRGKLLAQQQARVDELRHAKYEGILDGNPAITVLHGEARFKSGHSLNVQWNDGGEREVAFDRCLVATGASPAIPPIPGLKDTAYWTSTEALVSDTIPERLAVIGSSVVALELAQAFARLGSQVTILARGTLFLREDPAIGEAITAAFRAEEIEVLERTQASQIAYADGEFVLATGHGEIHADKLLVATGRAPNTHGLNLEAAGVAVNAQGAIVIDQGMRTNSPNIYAAGDCTDQPQFVYVAAAAGTRAAINMMGGSAALDLTAMPAVVFTDPQVATVGYSDAEAQHDGIETDSRTLTLDNVPRALANFDTRGFIKLIAEKGSGRLLGAQVVAPEGGEVIQAAALAIRNSMTVQELADQLFPYLTMVEGLKLAAQTFNKDVKQLSCCAG</sequence>
<dbReference type="Proteomes" id="UP001196097">
    <property type="component" value="Chromosome"/>
</dbReference>
<dbReference type="EC" id="1.16.1.1" evidence="1"/>
<organism evidence="1 2">
    <name type="scientific">Acidithiobacillus ferruginosus</name>
    <dbReference type="NCBI Taxonomy" id="3063951"/>
    <lineage>
        <taxon>Bacteria</taxon>
        <taxon>Pseudomonadati</taxon>
        <taxon>Pseudomonadota</taxon>
        <taxon>Acidithiobacillia</taxon>
        <taxon>Acidithiobacillales</taxon>
        <taxon>Acidithiobacillaceae</taxon>
        <taxon>Acidithiobacillus</taxon>
    </lineage>
</organism>
<proteinExistence type="predicted"/>
<evidence type="ECO:0000313" key="1">
    <source>
        <dbReference type="EMBL" id="XRP73167.1"/>
    </source>
</evidence>
<accession>A0ACD5II52</accession>
<name>A0ACD5II52_9PROT</name>
<protein>
    <submittedName>
        <fullName evidence="1">Mercury(II) reductase</fullName>
        <ecNumber evidence="1">1.16.1.1</ecNumber>
    </submittedName>
</protein>